<organism evidence="4 5">
    <name type="scientific">Holdemania filiformis</name>
    <dbReference type="NCBI Taxonomy" id="61171"/>
    <lineage>
        <taxon>Bacteria</taxon>
        <taxon>Bacillati</taxon>
        <taxon>Bacillota</taxon>
        <taxon>Erysipelotrichia</taxon>
        <taxon>Erysipelotrichales</taxon>
        <taxon>Erysipelotrichaceae</taxon>
        <taxon>Holdemania</taxon>
    </lineage>
</organism>
<dbReference type="GO" id="GO:0008168">
    <property type="term" value="F:methyltransferase activity"/>
    <property type="evidence" value="ECO:0007669"/>
    <property type="project" value="UniProtKB-KW"/>
</dbReference>
<evidence type="ECO:0000256" key="2">
    <source>
        <dbReference type="ARBA" id="ARBA00022679"/>
    </source>
</evidence>
<protein>
    <submittedName>
        <fullName evidence="4">Class I SAM-dependent methyltransferase</fullName>
    </submittedName>
</protein>
<dbReference type="PANTHER" id="PTHR44942">
    <property type="entry name" value="METHYLTRANSF_11 DOMAIN-CONTAINING PROTEIN"/>
    <property type="match status" value="1"/>
</dbReference>
<dbReference type="Gene3D" id="3.40.50.150">
    <property type="entry name" value="Vaccinia Virus protein VP39"/>
    <property type="match status" value="1"/>
</dbReference>
<keyword evidence="1 4" id="KW-0489">Methyltransferase</keyword>
<feature type="domain" description="Methyltransferase" evidence="3">
    <location>
        <begin position="45"/>
        <end position="135"/>
    </location>
</feature>
<dbReference type="Proteomes" id="UP000284178">
    <property type="component" value="Unassembled WGS sequence"/>
</dbReference>
<comment type="caution">
    <text evidence="4">The sequence shown here is derived from an EMBL/GenBank/DDBJ whole genome shotgun (WGS) entry which is preliminary data.</text>
</comment>
<accession>A0A412FZ85</accession>
<evidence type="ECO:0000313" key="4">
    <source>
        <dbReference type="EMBL" id="RGR73457.1"/>
    </source>
</evidence>
<dbReference type="InterPro" id="IPR029063">
    <property type="entry name" value="SAM-dependent_MTases_sf"/>
</dbReference>
<reference evidence="4 5" key="1">
    <citation type="submission" date="2018-08" db="EMBL/GenBank/DDBJ databases">
        <title>A genome reference for cultivated species of the human gut microbiota.</title>
        <authorList>
            <person name="Zou Y."/>
            <person name="Xue W."/>
            <person name="Luo G."/>
        </authorList>
    </citation>
    <scope>NUCLEOTIDE SEQUENCE [LARGE SCALE GENOMIC DNA]</scope>
    <source>
        <strain evidence="4 5">AF24-29</strain>
    </source>
</reference>
<dbReference type="Pfam" id="PF13649">
    <property type="entry name" value="Methyltransf_25"/>
    <property type="match status" value="1"/>
</dbReference>
<dbReference type="EMBL" id="QRUP01000012">
    <property type="protein sequence ID" value="RGR73457.1"/>
    <property type="molecule type" value="Genomic_DNA"/>
</dbReference>
<dbReference type="GeneID" id="83015863"/>
<name>A0A412FZ85_9FIRM</name>
<dbReference type="SUPFAM" id="SSF53335">
    <property type="entry name" value="S-adenosyl-L-methionine-dependent methyltransferases"/>
    <property type="match status" value="1"/>
</dbReference>
<keyword evidence="5" id="KW-1185">Reference proteome</keyword>
<evidence type="ECO:0000259" key="3">
    <source>
        <dbReference type="Pfam" id="PF13649"/>
    </source>
</evidence>
<keyword evidence="2 4" id="KW-0808">Transferase</keyword>
<dbReference type="AlphaFoldDB" id="A0A412FZ85"/>
<gene>
    <name evidence="4" type="ORF">DWY25_10685</name>
</gene>
<sequence>MAIIQGLEWTFNTVAEEYDKWSPEYVPELYEDLFAYQPLSSDSEVLEIGIGTGQATTPILKTGCRLTAVELGDQLAALTRKKFSDYPDFTVVTSAFQDYESPENRFDLIYSAAAFHWIPEEIGYPKVYALLKPGGVFARFAKHGNYRQSNEALYEEIQKVYAQYMAYSAPTPPFTEVDAKRRSEISLRYGFVDQKIRMYSRKRSYSAQDYVSLIATQSDHIILDKALRADFYAAIQNKIECFGGRIELVDTIDLELARKPWVRTERF</sequence>
<dbReference type="PANTHER" id="PTHR44942:SF4">
    <property type="entry name" value="METHYLTRANSFERASE TYPE 11 DOMAIN-CONTAINING PROTEIN"/>
    <property type="match status" value="1"/>
</dbReference>
<evidence type="ECO:0000313" key="5">
    <source>
        <dbReference type="Proteomes" id="UP000284178"/>
    </source>
</evidence>
<dbReference type="InterPro" id="IPR051052">
    <property type="entry name" value="Diverse_substrate_MTase"/>
</dbReference>
<dbReference type="GO" id="GO:0032259">
    <property type="term" value="P:methylation"/>
    <property type="evidence" value="ECO:0007669"/>
    <property type="project" value="UniProtKB-KW"/>
</dbReference>
<dbReference type="CDD" id="cd02440">
    <property type="entry name" value="AdoMet_MTases"/>
    <property type="match status" value="1"/>
</dbReference>
<dbReference type="InterPro" id="IPR041698">
    <property type="entry name" value="Methyltransf_25"/>
</dbReference>
<dbReference type="RefSeq" id="WP_117895217.1">
    <property type="nucleotide sequence ID" value="NZ_CABJCV010000012.1"/>
</dbReference>
<proteinExistence type="predicted"/>
<evidence type="ECO:0000256" key="1">
    <source>
        <dbReference type="ARBA" id="ARBA00022603"/>
    </source>
</evidence>